<keyword evidence="4 6" id="KW-0862">Zinc</keyword>
<feature type="domain" description="C3H1-type" evidence="8">
    <location>
        <begin position="112"/>
        <end position="139"/>
    </location>
</feature>
<sequence>MEAGTRDSSQPPTTAEEEVLKRNTDCVYFLASPLTCKKGSECEYRHSEYARVNPRDCWFWLNGNCLNPKCSFRHPPLDGLVGSPVAGSYLPPSQTGVSTQIPTAHTPAPNSGKPAIPCVYFQKGNCLKGDRCPFLHGPQPIVHPMPQLPMPKVATSVTETQTLKKAFGGLEKCTQQQKFPKVNIKPFEIPPAAKPASKAESVPPKTVVAVNKSIHAPIVLDDEIPRYRPTNVPAVISGNSISRSQRNHQSQLLDNRSYQNGKDADEYLGESSPGFDVLVEDELRDSDYYHNEDEFGRTRGHEGGHLNVKEFDYSSADYSSLAQVDRGLLNDSHSYDSHRRLQDQYAWEPRMASSQRILQGPSVPERRGFHRPESPDQINESDLRHRLLKQRRVNGLRSAISPDRHGDFYRRDRRDHHVEEQRYRGRSQRDSRQLPHESSLSSRLQGRIMLPGRSSPDNHNSEREMDKGRNWGRLSPARLPISSHQGRPQDPIKRRAQEDFNIEGRNSRGPRIRGEEHDNNTSKFARPKSLAELKGSRVSESSEQQQVKGQQLFHLGKQTSTNRGKLVGNEESESSLLFEGPKPLSLILKRKRNAEMAVSGSGMGTNDGEESNQRERVENLIGSSKTTKITEMQTVLPFESEKEANQHAFNNEEEPRSRMTDMLGTEEEDEEGQISTEWDNLAYEGQYSHIEHGSELEIEEGMMIDDAMEGQEIETFDQRDGESDNEHVDGEDENADLEEEDLDDEDGDDFAKRIGVMFS</sequence>
<evidence type="ECO:0000256" key="5">
    <source>
        <dbReference type="ARBA" id="ARBA00023125"/>
    </source>
</evidence>
<feature type="region of interest" description="Disordered" evidence="7">
    <location>
        <begin position="714"/>
        <end position="759"/>
    </location>
</feature>
<dbReference type="PROSITE" id="PS50103">
    <property type="entry name" value="ZF_C3H1"/>
    <property type="match status" value="3"/>
</dbReference>
<feature type="compositionally biased region" description="Basic and acidic residues" evidence="7">
    <location>
        <begin position="364"/>
        <end position="374"/>
    </location>
</feature>
<dbReference type="PANTHER" id="PTHR15725">
    <property type="entry name" value="ZN-FINGER, C-X8-C-X5-C-X3-H TYPE-CONTAINING"/>
    <property type="match status" value="1"/>
</dbReference>
<dbReference type="SUPFAM" id="SSF90229">
    <property type="entry name" value="CCCH zinc finger"/>
    <property type="match status" value="1"/>
</dbReference>
<dbReference type="GO" id="GO:0003729">
    <property type="term" value="F:mRNA binding"/>
    <property type="evidence" value="ECO:0007669"/>
    <property type="project" value="TreeGrafter"/>
</dbReference>
<keyword evidence="5" id="KW-0238">DNA-binding</keyword>
<dbReference type="AlphaFoldDB" id="A0A834Z5X6"/>
<evidence type="ECO:0000313" key="10">
    <source>
        <dbReference type="Proteomes" id="UP000655225"/>
    </source>
</evidence>
<keyword evidence="1 6" id="KW-0479">Metal-binding</keyword>
<feature type="domain" description="C3H1-type" evidence="8">
    <location>
        <begin position="20"/>
        <end position="49"/>
    </location>
</feature>
<evidence type="ECO:0000256" key="4">
    <source>
        <dbReference type="ARBA" id="ARBA00022833"/>
    </source>
</evidence>
<keyword evidence="3 6" id="KW-0863">Zinc-finger</keyword>
<reference evidence="9 10" key="1">
    <citation type="submission" date="2020-04" db="EMBL/GenBank/DDBJ databases">
        <title>Plant Genome Project.</title>
        <authorList>
            <person name="Zhang R.-G."/>
        </authorList>
    </citation>
    <scope>NUCLEOTIDE SEQUENCE [LARGE SCALE GENOMIC DNA]</scope>
    <source>
        <strain evidence="9">YNK0</strain>
        <tissue evidence="9">Leaf</tissue>
    </source>
</reference>
<dbReference type="Pfam" id="PF15663">
    <property type="entry name" value="zf-CCCH_3"/>
    <property type="match status" value="1"/>
</dbReference>
<feature type="compositionally biased region" description="Basic and acidic residues" evidence="7">
    <location>
        <begin position="459"/>
        <end position="469"/>
    </location>
</feature>
<feature type="domain" description="C3H1-type" evidence="8">
    <location>
        <begin position="51"/>
        <end position="77"/>
    </location>
</feature>
<evidence type="ECO:0000313" key="9">
    <source>
        <dbReference type="EMBL" id="KAF8398783.1"/>
    </source>
</evidence>
<dbReference type="SMART" id="SM00356">
    <property type="entry name" value="ZnF_C3H1"/>
    <property type="match status" value="3"/>
</dbReference>
<feature type="compositionally biased region" description="Acidic residues" evidence="7">
    <location>
        <begin position="729"/>
        <end position="748"/>
    </location>
</feature>
<evidence type="ECO:0000256" key="6">
    <source>
        <dbReference type="PROSITE-ProRule" id="PRU00723"/>
    </source>
</evidence>
<evidence type="ECO:0000256" key="1">
    <source>
        <dbReference type="ARBA" id="ARBA00022723"/>
    </source>
</evidence>
<dbReference type="Pfam" id="PF18345">
    <property type="entry name" value="zf_CCCH_4"/>
    <property type="match status" value="1"/>
</dbReference>
<feature type="zinc finger region" description="C3H1-type" evidence="6">
    <location>
        <begin position="51"/>
        <end position="77"/>
    </location>
</feature>
<dbReference type="InterPro" id="IPR036855">
    <property type="entry name" value="Znf_CCCH_sf"/>
</dbReference>
<evidence type="ECO:0000256" key="7">
    <source>
        <dbReference type="SAM" id="MobiDB-lite"/>
    </source>
</evidence>
<name>A0A834Z5X6_TETSI</name>
<feature type="zinc finger region" description="C3H1-type" evidence="6">
    <location>
        <begin position="20"/>
        <end position="49"/>
    </location>
</feature>
<dbReference type="FunFam" id="4.10.1000.10:FF:000021">
    <property type="entry name" value="Zinc finger CCCH domain-containing protein 17"/>
    <property type="match status" value="1"/>
</dbReference>
<dbReference type="GO" id="GO:0008270">
    <property type="term" value="F:zinc ion binding"/>
    <property type="evidence" value="ECO:0007669"/>
    <property type="project" value="UniProtKB-KW"/>
</dbReference>
<dbReference type="Gene3D" id="4.10.1000.10">
    <property type="entry name" value="Zinc finger, CCCH-type"/>
    <property type="match status" value="2"/>
</dbReference>
<dbReference type="OMA" id="PCFFFQK"/>
<organism evidence="9 10">
    <name type="scientific">Tetracentron sinense</name>
    <name type="common">Spur-leaf</name>
    <dbReference type="NCBI Taxonomy" id="13715"/>
    <lineage>
        <taxon>Eukaryota</taxon>
        <taxon>Viridiplantae</taxon>
        <taxon>Streptophyta</taxon>
        <taxon>Embryophyta</taxon>
        <taxon>Tracheophyta</taxon>
        <taxon>Spermatophyta</taxon>
        <taxon>Magnoliopsida</taxon>
        <taxon>Trochodendrales</taxon>
        <taxon>Trochodendraceae</taxon>
        <taxon>Tetracentron</taxon>
    </lineage>
</organism>
<dbReference type="Proteomes" id="UP000655225">
    <property type="component" value="Unassembled WGS sequence"/>
</dbReference>
<dbReference type="InterPro" id="IPR000571">
    <property type="entry name" value="Znf_CCCH"/>
</dbReference>
<feature type="compositionally biased region" description="Basic and acidic residues" evidence="7">
    <location>
        <begin position="716"/>
        <end position="728"/>
    </location>
</feature>
<feature type="compositionally biased region" description="Polar residues" evidence="7">
    <location>
        <begin position="237"/>
        <end position="260"/>
    </location>
</feature>
<feature type="compositionally biased region" description="Low complexity" evidence="7">
    <location>
        <begin position="538"/>
        <end position="551"/>
    </location>
</feature>
<dbReference type="EMBL" id="JABCRI010000010">
    <property type="protein sequence ID" value="KAF8398783.1"/>
    <property type="molecule type" value="Genomic_DNA"/>
</dbReference>
<feature type="region of interest" description="Disordered" evidence="7">
    <location>
        <begin position="644"/>
        <end position="674"/>
    </location>
</feature>
<feature type="region of interest" description="Disordered" evidence="7">
    <location>
        <begin position="236"/>
        <end position="272"/>
    </location>
</feature>
<evidence type="ECO:0000259" key="8">
    <source>
        <dbReference type="PROSITE" id="PS50103"/>
    </source>
</evidence>
<dbReference type="InterPro" id="IPR041686">
    <property type="entry name" value="Znf-CCCH_3"/>
</dbReference>
<dbReference type="GO" id="GO:0003677">
    <property type="term" value="F:DNA binding"/>
    <property type="evidence" value="ECO:0007669"/>
    <property type="project" value="UniProtKB-KW"/>
</dbReference>
<keyword evidence="2" id="KW-0677">Repeat</keyword>
<evidence type="ECO:0000256" key="3">
    <source>
        <dbReference type="ARBA" id="ARBA00022771"/>
    </source>
</evidence>
<dbReference type="OrthoDB" id="5395350at2759"/>
<protein>
    <recommendedName>
        <fullName evidence="8">C3H1-type domain-containing protein</fullName>
    </recommendedName>
</protein>
<feature type="zinc finger region" description="C3H1-type" evidence="6">
    <location>
        <begin position="112"/>
        <end position="139"/>
    </location>
</feature>
<feature type="compositionally biased region" description="Basic and acidic residues" evidence="7">
    <location>
        <begin position="402"/>
        <end position="435"/>
    </location>
</feature>
<dbReference type="PANTHER" id="PTHR15725:SF14">
    <property type="entry name" value="ZINC FINGER CCCH DOMAIN-CONTAINING PROTEIN 11A"/>
    <property type="match status" value="1"/>
</dbReference>
<proteinExistence type="predicted"/>
<feature type="region of interest" description="Disordered" evidence="7">
    <location>
        <begin position="350"/>
        <end position="576"/>
    </location>
</feature>
<keyword evidence="10" id="KW-1185">Reference proteome</keyword>
<comment type="caution">
    <text evidence="9">The sequence shown here is derived from an EMBL/GenBank/DDBJ whole genome shotgun (WGS) entry which is preliminary data.</text>
</comment>
<accession>A0A834Z5X6</accession>
<evidence type="ECO:0000256" key="2">
    <source>
        <dbReference type="ARBA" id="ARBA00022737"/>
    </source>
</evidence>
<gene>
    <name evidence="9" type="ORF">HHK36_014641</name>
</gene>